<evidence type="ECO:0000313" key="1">
    <source>
        <dbReference type="EMBL" id="TVX70783.1"/>
    </source>
</evidence>
<name>A0A064C6C4_STREE</name>
<accession>A0A064C6C4</accession>
<evidence type="ECO:0000313" key="2">
    <source>
        <dbReference type="Proteomes" id="UP000315060"/>
    </source>
</evidence>
<comment type="caution">
    <text evidence="1">The sequence shown here is derived from an EMBL/GenBank/DDBJ whole genome shotgun (WGS) entry which is preliminary data.</text>
</comment>
<dbReference type="Proteomes" id="UP000315060">
    <property type="component" value="Unassembled WGS sequence"/>
</dbReference>
<dbReference type="AlphaFoldDB" id="A0A064C6C4"/>
<protein>
    <submittedName>
        <fullName evidence="1">Uncharacterized protein</fullName>
    </submittedName>
</protein>
<sequence>MKIPLLTFARHKFVYVLLTLLFLTLVYRDVLMTYFFFDIHAPDLAKFDGQAIKNDLLKSALDFRILQFNLGFYQSFIIPITIVLLGFQYIELKNKVLRLSIGREVSYQGLKRKLTLQVASIPCLIYLVTVLIIAILTHFFGTFSPLGWNSLFSDGSSLQRLLDGEITSYLFFTCVLLIGIFINAVYFFKIVDYLGNVTRSAIAYLMFLWLGSMLLYSALPYYMVPMTSLMQASYGDVSLMKLFTPYILYIVPYMVLEKYEDNV</sequence>
<gene>
    <name evidence="1" type="ORF">AZJ28_04335</name>
</gene>
<proteinExistence type="predicted"/>
<reference evidence="1 2" key="1">
    <citation type="submission" date="2019-07" db="EMBL/GenBank/DDBJ databases">
        <authorList>
            <person name="Mohale T."/>
        </authorList>
    </citation>
    <scope>NUCLEOTIDE SEQUENCE [LARGE SCALE GENOMIC DNA]</scope>
    <source>
        <strain evidence="1 2">NTPn 59</strain>
    </source>
</reference>
<dbReference type="RefSeq" id="WP_016398883.1">
    <property type="nucleotide sequence ID" value="NZ_AP026927.1"/>
</dbReference>
<dbReference type="EMBL" id="VMYC01000067">
    <property type="protein sequence ID" value="TVX70783.1"/>
    <property type="molecule type" value="Genomic_DNA"/>
</dbReference>
<organism evidence="1 2">
    <name type="scientific">Streptococcus pneumoniae</name>
    <dbReference type="NCBI Taxonomy" id="1313"/>
    <lineage>
        <taxon>Bacteria</taxon>
        <taxon>Bacillati</taxon>
        <taxon>Bacillota</taxon>
        <taxon>Bacilli</taxon>
        <taxon>Lactobacillales</taxon>
        <taxon>Streptococcaceae</taxon>
        <taxon>Streptococcus</taxon>
    </lineage>
</organism>